<evidence type="ECO:0000256" key="1">
    <source>
        <dbReference type="SAM" id="MobiDB-lite"/>
    </source>
</evidence>
<gene>
    <name evidence="2" type="ORF">H0235_003555</name>
</gene>
<proteinExistence type="predicted"/>
<sequence>MVRLDCFTVAVCNREADKAEMLDSLSARCQYPWSRVSSKQGGEGGGIGGGGGGGGGGRGGKRGGEEDGDIYGDIRRDELEWHCPMLSFYASECFSARHGPPLNDLWRDNFVNPPVGKNRQGVSTTTTMATTLLSS</sequence>
<protein>
    <submittedName>
        <fullName evidence="2">Uncharacterized protein</fullName>
    </submittedName>
</protein>
<name>A0A834PBN2_VESPE</name>
<evidence type="ECO:0000313" key="2">
    <source>
        <dbReference type="EMBL" id="KAF7435364.1"/>
    </source>
</evidence>
<evidence type="ECO:0000313" key="3">
    <source>
        <dbReference type="Proteomes" id="UP000600918"/>
    </source>
</evidence>
<reference evidence="2" key="1">
    <citation type="journal article" date="2020" name="G3 (Bethesda)">
        <title>High-Quality Assemblies for Three Invasive Social Wasps from the &lt;i&gt;Vespula&lt;/i&gt; Genus.</title>
        <authorList>
            <person name="Harrop T.W.R."/>
            <person name="Guhlin J."/>
            <person name="McLaughlin G.M."/>
            <person name="Permina E."/>
            <person name="Stockwell P."/>
            <person name="Gilligan J."/>
            <person name="Le Lec M.F."/>
            <person name="Gruber M.A.M."/>
            <person name="Quinn O."/>
            <person name="Lovegrove M."/>
            <person name="Duncan E.J."/>
            <person name="Remnant E.J."/>
            <person name="Van Eeckhoven J."/>
            <person name="Graham B."/>
            <person name="Knapp R.A."/>
            <person name="Langford K.W."/>
            <person name="Kronenberg Z."/>
            <person name="Press M.O."/>
            <person name="Eacker S.M."/>
            <person name="Wilson-Rankin E.E."/>
            <person name="Purcell J."/>
            <person name="Lester P.J."/>
            <person name="Dearden P.K."/>
        </authorList>
    </citation>
    <scope>NUCLEOTIDE SEQUENCE</scope>
    <source>
        <strain evidence="2">Volc-1</strain>
    </source>
</reference>
<dbReference type="Proteomes" id="UP000600918">
    <property type="component" value="Unassembled WGS sequence"/>
</dbReference>
<feature type="region of interest" description="Disordered" evidence="1">
    <location>
        <begin position="35"/>
        <end position="70"/>
    </location>
</feature>
<dbReference type="EMBL" id="JACSDY010000002">
    <property type="protein sequence ID" value="KAF7435364.1"/>
    <property type="molecule type" value="Genomic_DNA"/>
</dbReference>
<organism evidence="2 3">
    <name type="scientific">Vespula pensylvanica</name>
    <name type="common">Western yellow jacket</name>
    <name type="synonym">Wasp</name>
    <dbReference type="NCBI Taxonomy" id="30213"/>
    <lineage>
        <taxon>Eukaryota</taxon>
        <taxon>Metazoa</taxon>
        <taxon>Ecdysozoa</taxon>
        <taxon>Arthropoda</taxon>
        <taxon>Hexapoda</taxon>
        <taxon>Insecta</taxon>
        <taxon>Pterygota</taxon>
        <taxon>Neoptera</taxon>
        <taxon>Endopterygota</taxon>
        <taxon>Hymenoptera</taxon>
        <taxon>Apocrita</taxon>
        <taxon>Aculeata</taxon>
        <taxon>Vespoidea</taxon>
        <taxon>Vespidae</taxon>
        <taxon>Vespinae</taxon>
        <taxon>Vespula</taxon>
    </lineage>
</organism>
<dbReference type="AlphaFoldDB" id="A0A834PBN2"/>
<keyword evidence="3" id="KW-1185">Reference proteome</keyword>
<comment type="caution">
    <text evidence="2">The sequence shown here is derived from an EMBL/GenBank/DDBJ whole genome shotgun (WGS) entry which is preliminary data.</text>
</comment>
<accession>A0A834PBN2</accession>
<feature type="compositionally biased region" description="Gly residues" evidence="1">
    <location>
        <begin position="41"/>
        <end position="58"/>
    </location>
</feature>